<evidence type="ECO:0000313" key="2">
    <source>
        <dbReference type="EnsemblMetazoa" id="GAUT036043-PA"/>
    </source>
</evidence>
<accession>A0A1A9VG22</accession>
<dbReference type="AlphaFoldDB" id="A0A1A9VG22"/>
<organism evidence="2 3">
    <name type="scientific">Glossina austeni</name>
    <name type="common">Savannah tsetse fly</name>
    <dbReference type="NCBI Taxonomy" id="7395"/>
    <lineage>
        <taxon>Eukaryota</taxon>
        <taxon>Metazoa</taxon>
        <taxon>Ecdysozoa</taxon>
        <taxon>Arthropoda</taxon>
        <taxon>Hexapoda</taxon>
        <taxon>Insecta</taxon>
        <taxon>Pterygota</taxon>
        <taxon>Neoptera</taxon>
        <taxon>Endopterygota</taxon>
        <taxon>Diptera</taxon>
        <taxon>Brachycera</taxon>
        <taxon>Muscomorpha</taxon>
        <taxon>Hippoboscoidea</taxon>
        <taxon>Glossinidae</taxon>
        <taxon>Glossina</taxon>
    </lineage>
</organism>
<name>A0A1A9VG22_GLOAU</name>
<keyword evidence="1" id="KW-1133">Transmembrane helix</keyword>
<keyword evidence="1" id="KW-0472">Membrane</keyword>
<evidence type="ECO:0000313" key="3">
    <source>
        <dbReference type="Proteomes" id="UP000078200"/>
    </source>
</evidence>
<reference evidence="2" key="1">
    <citation type="submission" date="2020-05" db="UniProtKB">
        <authorList>
            <consortium name="EnsemblMetazoa"/>
        </authorList>
    </citation>
    <scope>IDENTIFICATION</scope>
    <source>
        <strain evidence="2">TTRI</strain>
    </source>
</reference>
<evidence type="ECO:0000256" key="1">
    <source>
        <dbReference type="SAM" id="Phobius"/>
    </source>
</evidence>
<feature type="transmembrane region" description="Helical" evidence="1">
    <location>
        <begin position="25"/>
        <end position="47"/>
    </location>
</feature>
<dbReference type="STRING" id="7395.A0A1A9VG22"/>
<sequence length="135" mass="15326">MAQIEMQITTDLKNRPDFQYRLGTFVLPILLVKMPTVQLVKLLIILFMDALKFGGLAAISVCGDRINSWEAETENNQYYVAGGYNIQVSLAESQILTNFEKVRVAISRLEKIVNLNLSVQNPEILTELLFFRSKS</sequence>
<dbReference type="VEuPathDB" id="VectorBase:GAUT036043"/>
<dbReference type="EnsemblMetazoa" id="GAUT036043-RA">
    <property type="protein sequence ID" value="GAUT036043-PA"/>
    <property type="gene ID" value="GAUT036043"/>
</dbReference>
<dbReference type="Proteomes" id="UP000078200">
    <property type="component" value="Unassembled WGS sequence"/>
</dbReference>
<keyword evidence="1" id="KW-0812">Transmembrane</keyword>
<proteinExistence type="predicted"/>
<keyword evidence="3" id="KW-1185">Reference proteome</keyword>
<protein>
    <submittedName>
        <fullName evidence="2">Uncharacterized protein</fullName>
    </submittedName>
</protein>